<dbReference type="InterPro" id="IPR050275">
    <property type="entry name" value="PGM_Phosphatase"/>
</dbReference>
<name>A0ABP9D3D7_9ACTN</name>
<dbReference type="SMART" id="SM00855">
    <property type="entry name" value="PGAM"/>
    <property type="match status" value="1"/>
</dbReference>
<dbReference type="PANTHER" id="PTHR48100">
    <property type="entry name" value="BROAD-SPECIFICITY PHOSPHATASE YOR283W-RELATED"/>
    <property type="match status" value="1"/>
</dbReference>
<accession>A0ABP9D3D7</accession>
<dbReference type="InterPro" id="IPR029033">
    <property type="entry name" value="His_PPase_superfam"/>
</dbReference>
<proteinExistence type="predicted"/>
<dbReference type="EMBL" id="BAABIG010000084">
    <property type="protein sequence ID" value="GAA4822314.1"/>
    <property type="molecule type" value="Genomic_DNA"/>
</dbReference>
<protein>
    <submittedName>
        <fullName evidence="1">Histidine phosphatase family protein</fullName>
    </submittedName>
</protein>
<dbReference type="SUPFAM" id="SSF53254">
    <property type="entry name" value="Phosphoglycerate mutase-like"/>
    <property type="match status" value="1"/>
</dbReference>
<dbReference type="PANTHER" id="PTHR48100:SF15">
    <property type="entry name" value="SEDOHEPTULOSE 1,7-BISPHOSPHATASE"/>
    <property type="match status" value="1"/>
</dbReference>
<organism evidence="1 2">
    <name type="scientific">Streptomyces ziwulingensis</name>
    <dbReference type="NCBI Taxonomy" id="1045501"/>
    <lineage>
        <taxon>Bacteria</taxon>
        <taxon>Bacillati</taxon>
        <taxon>Actinomycetota</taxon>
        <taxon>Actinomycetes</taxon>
        <taxon>Kitasatosporales</taxon>
        <taxon>Streptomycetaceae</taxon>
        <taxon>Streptomyces</taxon>
    </lineage>
</organism>
<keyword evidence="2" id="KW-1185">Reference proteome</keyword>
<dbReference type="Proteomes" id="UP001501265">
    <property type="component" value="Unassembled WGS sequence"/>
</dbReference>
<reference evidence="2" key="1">
    <citation type="journal article" date="2019" name="Int. J. Syst. Evol. Microbiol.">
        <title>The Global Catalogue of Microorganisms (GCM) 10K type strain sequencing project: providing services to taxonomists for standard genome sequencing and annotation.</title>
        <authorList>
            <consortium name="The Broad Institute Genomics Platform"/>
            <consortium name="The Broad Institute Genome Sequencing Center for Infectious Disease"/>
            <person name="Wu L."/>
            <person name="Ma J."/>
        </authorList>
    </citation>
    <scope>NUCLEOTIDE SEQUENCE [LARGE SCALE GENOMIC DNA]</scope>
    <source>
        <strain evidence="2">JCM 18081</strain>
    </source>
</reference>
<evidence type="ECO:0000313" key="2">
    <source>
        <dbReference type="Proteomes" id="UP001501265"/>
    </source>
</evidence>
<gene>
    <name evidence="1" type="ORF">GCM10023220_64530</name>
</gene>
<dbReference type="Pfam" id="PF00300">
    <property type="entry name" value="His_Phos_1"/>
    <property type="match status" value="1"/>
</dbReference>
<dbReference type="InterPro" id="IPR013078">
    <property type="entry name" value="His_Pase_superF_clade-1"/>
</dbReference>
<dbReference type="Gene3D" id="3.40.50.1240">
    <property type="entry name" value="Phosphoglycerate mutase-like"/>
    <property type="match status" value="1"/>
</dbReference>
<sequence length="217" mass="23901">MMEGPTRHVFRKALVMAPRILLARHGQTEWSLSGRHTGRTDVPLLEEGRRGAKLLGERLHRPPLDGLPGVEVRTSPLSRAYETCGIAGFGDRAQTWDALMEWDYGAYEGMTPAEIQAVRPGWLIWRDGVPEGESTAAVTARADEVVAWARAADRDVLVFAHGHILRAIGARWLDLPLDFAARIRLNPTSLSILGWAYGEPAIENWNEVGHLAGQGQG</sequence>
<dbReference type="CDD" id="cd07067">
    <property type="entry name" value="HP_PGM_like"/>
    <property type="match status" value="1"/>
</dbReference>
<evidence type="ECO:0000313" key="1">
    <source>
        <dbReference type="EMBL" id="GAA4822314.1"/>
    </source>
</evidence>
<comment type="caution">
    <text evidence="1">The sequence shown here is derived from an EMBL/GenBank/DDBJ whole genome shotgun (WGS) entry which is preliminary data.</text>
</comment>